<evidence type="ECO:0000256" key="3">
    <source>
        <dbReference type="ARBA" id="ARBA00022643"/>
    </source>
</evidence>
<accession>A0A1H2PQ43</accession>
<dbReference type="InterPro" id="IPR005025">
    <property type="entry name" value="FMN_Rdtase-like_dom"/>
</dbReference>
<sequence>MSHIALISGSPTAPSRSAHLLDRVEASLARQRIETRRVDVRALPASALLLAQHRDPTIAAAVADVESADAIVIATPVYKASFSGLLKVFLDLLSQDALHGKIVLPIATGGSLAHLLSLDYALRPVLSALGARHATSNVFAVDGQLPKGADGRYSIDDVLAERLDDAVRELTRTLSDRAELLAHRASAQARQARALETARPTQRPANATARASHVGESDHCGTGALSH</sequence>
<proteinExistence type="inferred from homology"/>
<dbReference type="PANTHER" id="PTHR43408:SF1">
    <property type="entry name" value="FMN REDUCTASE (NADPH)"/>
    <property type="match status" value="1"/>
</dbReference>
<reference evidence="8" key="1">
    <citation type="submission" date="2016-09" db="EMBL/GenBank/DDBJ databases">
        <authorList>
            <person name="Varghese N."/>
            <person name="Submissions S."/>
        </authorList>
    </citation>
    <scope>NUCLEOTIDE SEQUENCE [LARGE SCALE GENOMIC DNA]</scope>
    <source>
        <strain evidence="8">JS23</strain>
    </source>
</reference>
<dbReference type="GO" id="GO:0046306">
    <property type="term" value="P:alkanesulfonate catabolic process"/>
    <property type="evidence" value="ECO:0007669"/>
    <property type="project" value="InterPro"/>
</dbReference>
<evidence type="ECO:0000259" key="6">
    <source>
        <dbReference type="Pfam" id="PF03358"/>
    </source>
</evidence>
<dbReference type="InterPro" id="IPR020048">
    <property type="entry name" value="NADPH-dep_FMN_reduc_SsuE"/>
</dbReference>
<dbReference type="Pfam" id="PF03358">
    <property type="entry name" value="FMN_red"/>
    <property type="match status" value="1"/>
</dbReference>
<dbReference type="Proteomes" id="UP000243719">
    <property type="component" value="Unassembled WGS sequence"/>
</dbReference>
<comment type="similarity">
    <text evidence="1">Belongs to the SsuE family.</text>
</comment>
<dbReference type="OrthoDB" id="1643408at2"/>
<dbReference type="RefSeq" id="WP_091908372.1">
    <property type="nucleotide sequence ID" value="NZ_FNLO01000006.1"/>
</dbReference>
<feature type="region of interest" description="Disordered" evidence="5">
    <location>
        <begin position="191"/>
        <end position="227"/>
    </location>
</feature>
<evidence type="ECO:0000256" key="5">
    <source>
        <dbReference type="SAM" id="MobiDB-lite"/>
    </source>
</evidence>
<organism evidence="7 8">
    <name type="scientific">Chitinasiproducens palmae</name>
    <dbReference type="NCBI Taxonomy" id="1770053"/>
    <lineage>
        <taxon>Bacteria</taxon>
        <taxon>Pseudomonadati</taxon>
        <taxon>Pseudomonadota</taxon>
        <taxon>Betaproteobacteria</taxon>
        <taxon>Burkholderiales</taxon>
        <taxon>Burkholderiaceae</taxon>
        <taxon>Chitinasiproducens</taxon>
    </lineage>
</organism>
<evidence type="ECO:0000313" key="8">
    <source>
        <dbReference type="Proteomes" id="UP000243719"/>
    </source>
</evidence>
<keyword evidence="8" id="KW-1185">Reference proteome</keyword>
<evidence type="ECO:0000256" key="2">
    <source>
        <dbReference type="ARBA" id="ARBA00022630"/>
    </source>
</evidence>
<dbReference type="Gene3D" id="3.40.50.360">
    <property type="match status" value="1"/>
</dbReference>
<keyword evidence="2" id="KW-0285">Flavoprotein</keyword>
<dbReference type="GO" id="GO:0008752">
    <property type="term" value="F:FMN reductase [NAD(P)H] activity"/>
    <property type="evidence" value="ECO:0007669"/>
    <property type="project" value="InterPro"/>
</dbReference>
<dbReference type="SUPFAM" id="SSF52218">
    <property type="entry name" value="Flavoproteins"/>
    <property type="match status" value="1"/>
</dbReference>
<dbReference type="STRING" id="1770053.SAMN05216551_106185"/>
<name>A0A1H2PQ43_9BURK</name>
<dbReference type="InterPro" id="IPR051814">
    <property type="entry name" value="NAD(P)H-dep_FMN_reductase"/>
</dbReference>
<dbReference type="AlphaFoldDB" id="A0A1H2PQ43"/>
<keyword evidence="4" id="KW-0560">Oxidoreductase</keyword>
<protein>
    <submittedName>
        <fullName evidence="7">FMN reductase</fullName>
    </submittedName>
</protein>
<gene>
    <name evidence="7" type="ORF">SAMN05216551_106185</name>
</gene>
<dbReference type="EMBL" id="FNLO01000006">
    <property type="protein sequence ID" value="SDV48939.1"/>
    <property type="molecule type" value="Genomic_DNA"/>
</dbReference>
<dbReference type="NCBIfam" id="TIGR03567">
    <property type="entry name" value="FMN_reduc_SsuE"/>
    <property type="match status" value="1"/>
</dbReference>
<evidence type="ECO:0000256" key="4">
    <source>
        <dbReference type="ARBA" id="ARBA00023002"/>
    </source>
</evidence>
<keyword evidence="3" id="KW-0288">FMN</keyword>
<dbReference type="InterPro" id="IPR029039">
    <property type="entry name" value="Flavoprotein-like_sf"/>
</dbReference>
<feature type="domain" description="NADPH-dependent FMN reductase-like" evidence="6">
    <location>
        <begin position="4"/>
        <end position="143"/>
    </location>
</feature>
<dbReference type="PANTHER" id="PTHR43408">
    <property type="entry name" value="FMN REDUCTASE (NADPH)"/>
    <property type="match status" value="1"/>
</dbReference>
<evidence type="ECO:0000256" key="1">
    <source>
        <dbReference type="ARBA" id="ARBA00005990"/>
    </source>
</evidence>
<evidence type="ECO:0000313" key="7">
    <source>
        <dbReference type="EMBL" id="SDV48939.1"/>
    </source>
</evidence>